<evidence type="ECO:0000259" key="1">
    <source>
        <dbReference type="PROSITE" id="PS50206"/>
    </source>
</evidence>
<dbReference type="KEGG" id="bid:Bind_2551"/>
<reference evidence="3" key="1">
    <citation type="submission" date="2008-03" db="EMBL/GenBank/DDBJ databases">
        <title>Complete sequence of chromosome of Beijerinckia indica subsp. indica ATCC 9039.</title>
        <authorList>
            <consortium name="US DOE Joint Genome Institute"/>
            <person name="Copeland A."/>
            <person name="Lucas S."/>
            <person name="Lapidus A."/>
            <person name="Glavina del Rio T."/>
            <person name="Dalin E."/>
            <person name="Tice H."/>
            <person name="Bruce D."/>
            <person name="Goodwin L."/>
            <person name="Pitluck S."/>
            <person name="LaButti K."/>
            <person name="Schmutz J."/>
            <person name="Larimer F."/>
            <person name="Land M."/>
            <person name="Hauser L."/>
            <person name="Kyrpides N."/>
            <person name="Mikhailova N."/>
            <person name="Dunfield P.F."/>
            <person name="Dedysh S.N."/>
            <person name="Liesack W."/>
            <person name="Saw J.H."/>
            <person name="Alam M."/>
            <person name="Chen Y."/>
            <person name="Murrell J.C."/>
            <person name="Richardson P."/>
        </authorList>
    </citation>
    <scope>NUCLEOTIDE SEQUENCE [LARGE SCALE GENOMIC DNA]</scope>
    <source>
        <strain evidence="3">ATCC 9039 / DSM 1715 / NCIMB 8712</strain>
    </source>
</reference>
<dbReference type="Proteomes" id="UP000001695">
    <property type="component" value="Chromosome"/>
</dbReference>
<dbReference type="RefSeq" id="WP_012385506.1">
    <property type="nucleotide sequence ID" value="NC_010581.1"/>
</dbReference>
<dbReference type="STRING" id="395963.Bind_2551"/>
<proteinExistence type="predicted"/>
<evidence type="ECO:0000313" key="2">
    <source>
        <dbReference type="EMBL" id="ACB96153.1"/>
    </source>
</evidence>
<dbReference type="HOGENOM" id="CLU_024972_1_0_5"/>
<dbReference type="PROSITE" id="PS50206">
    <property type="entry name" value="RHODANESE_3"/>
    <property type="match status" value="3"/>
</dbReference>
<protein>
    <submittedName>
        <fullName evidence="2">Rhodanese domain protein</fullName>
    </submittedName>
</protein>
<dbReference type="AlphaFoldDB" id="B2IIU1"/>
<dbReference type="OrthoDB" id="9802991at2"/>
<accession>B2IIU1</accession>
<dbReference type="InterPro" id="IPR036873">
    <property type="entry name" value="Rhodanese-like_dom_sf"/>
</dbReference>
<dbReference type="eggNOG" id="COG0607">
    <property type="taxonomic scope" value="Bacteria"/>
</dbReference>
<reference evidence="2 3" key="2">
    <citation type="journal article" date="2010" name="J. Bacteriol.">
        <title>Complete genome sequence of Beijerinckia indica subsp. indica.</title>
        <authorList>
            <person name="Tamas I."/>
            <person name="Dedysh S.N."/>
            <person name="Liesack W."/>
            <person name="Stott M.B."/>
            <person name="Alam M."/>
            <person name="Murrell J.C."/>
            <person name="Dunfield P.F."/>
        </authorList>
    </citation>
    <scope>NUCLEOTIDE SEQUENCE [LARGE SCALE GENOMIC DNA]</scope>
    <source>
        <strain evidence="3">ATCC 9039 / DSM 1715 / NCIMB 8712</strain>
    </source>
</reference>
<dbReference type="Pfam" id="PF00581">
    <property type="entry name" value="Rhodanese"/>
    <property type="match status" value="3"/>
</dbReference>
<dbReference type="PANTHER" id="PTHR44086">
    <property type="entry name" value="THIOSULFATE SULFURTRANSFERASE RDL2, MITOCHONDRIAL-RELATED"/>
    <property type="match status" value="1"/>
</dbReference>
<feature type="domain" description="Rhodanese" evidence="1">
    <location>
        <begin position="144"/>
        <end position="235"/>
    </location>
</feature>
<evidence type="ECO:0000313" key="3">
    <source>
        <dbReference type="Proteomes" id="UP000001695"/>
    </source>
</evidence>
<sequence>MSIREINRAALQTWLSEGTASRQELALLDVRPEEAFGKGHPFFGTNLPLNRLEQDVSLFVPRKAVRLVLVDAGDGDSEKAAAILDKLGYSDINILKGGVPAWTEESLNGQPTFDIPGIVFSESVRDAQKTPSISATELNALYASGADVVVLDTRTIEEFAAFHVPRARSLPGAEILHRFLDYVPSPDTLVVISCAGLPRAIIGAQTLIDADVPNRVVLLEEGTTGWKQAGFELESGLQDQFGPVTPRAAAFGEERARVLTQLTDVEDISPEEVAEWLADDSRTTYVLDVRLPQDFARGHWTGSVSAQGGQLLAVSHRSVAVRDARLILIDEHGTQAVTTAYWLRRRGWEVRIFSGALAELRQSGENSLDAQTVQPLETIS</sequence>
<dbReference type="SMART" id="SM00450">
    <property type="entry name" value="RHOD"/>
    <property type="match status" value="3"/>
</dbReference>
<dbReference type="SUPFAM" id="SSF52821">
    <property type="entry name" value="Rhodanese/Cell cycle control phosphatase"/>
    <property type="match status" value="3"/>
</dbReference>
<name>B2IIU1_BEII9</name>
<dbReference type="Gene3D" id="3.40.250.10">
    <property type="entry name" value="Rhodanese-like domain"/>
    <property type="match status" value="3"/>
</dbReference>
<dbReference type="InterPro" id="IPR001763">
    <property type="entry name" value="Rhodanese-like_dom"/>
</dbReference>
<dbReference type="GO" id="GO:0004792">
    <property type="term" value="F:thiosulfate-cyanide sulfurtransferase activity"/>
    <property type="evidence" value="ECO:0007669"/>
    <property type="project" value="TreeGrafter"/>
</dbReference>
<feature type="domain" description="Rhodanese" evidence="1">
    <location>
        <begin position="21"/>
        <end position="111"/>
    </location>
</feature>
<dbReference type="EMBL" id="CP001016">
    <property type="protein sequence ID" value="ACB96153.1"/>
    <property type="molecule type" value="Genomic_DNA"/>
</dbReference>
<dbReference type="PANTHER" id="PTHR44086:SF10">
    <property type="entry name" value="THIOSULFATE SULFURTRANSFERASE_RHODANESE-LIKE DOMAIN-CONTAINING PROTEIN 3"/>
    <property type="match status" value="1"/>
</dbReference>
<feature type="domain" description="Rhodanese" evidence="1">
    <location>
        <begin position="280"/>
        <end position="369"/>
    </location>
</feature>
<gene>
    <name evidence="2" type="ordered locus">Bind_2551</name>
</gene>
<keyword evidence="3" id="KW-1185">Reference proteome</keyword>
<organism evidence="2 3">
    <name type="scientific">Beijerinckia indica subsp. indica (strain ATCC 9039 / DSM 1715 / NCIMB 8712)</name>
    <dbReference type="NCBI Taxonomy" id="395963"/>
    <lineage>
        <taxon>Bacteria</taxon>
        <taxon>Pseudomonadati</taxon>
        <taxon>Pseudomonadota</taxon>
        <taxon>Alphaproteobacteria</taxon>
        <taxon>Hyphomicrobiales</taxon>
        <taxon>Beijerinckiaceae</taxon>
        <taxon>Beijerinckia</taxon>
    </lineage>
</organism>